<accession>A0A199UJX7</accession>
<evidence type="ECO:0000256" key="1">
    <source>
        <dbReference type="SAM" id="MobiDB-lite"/>
    </source>
</evidence>
<gene>
    <name evidence="2" type="ORF">ACMD2_22423</name>
</gene>
<comment type="caution">
    <text evidence="2">The sequence shown here is derived from an EMBL/GenBank/DDBJ whole genome shotgun (WGS) entry which is preliminary data.</text>
</comment>
<feature type="region of interest" description="Disordered" evidence="1">
    <location>
        <begin position="68"/>
        <end position="105"/>
    </location>
</feature>
<organism evidence="2 3">
    <name type="scientific">Ananas comosus</name>
    <name type="common">Pineapple</name>
    <name type="synonym">Ananas ananas</name>
    <dbReference type="NCBI Taxonomy" id="4615"/>
    <lineage>
        <taxon>Eukaryota</taxon>
        <taxon>Viridiplantae</taxon>
        <taxon>Streptophyta</taxon>
        <taxon>Embryophyta</taxon>
        <taxon>Tracheophyta</taxon>
        <taxon>Spermatophyta</taxon>
        <taxon>Magnoliopsida</taxon>
        <taxon>Liliopsida</taxon>
        <taxon>Poales</taxon>
        <taxon>Bromeliaceae</taxon>
        <taxon>Bromelioideae</taxon>
        <taxon>Ananas</taxon>
    </lineage>
</organism>
<dbReference type="EMBL" id="LSRQ01007343">
    <property type="protein sequence ID" value="OAY65028.1"/>
    <property type="molecule type" value="Genomic_DNA"/>
</dbReference>
<feature type="compositionally biased region" description="Low complexity" evidence="1">
    <location>
        <begin position="95"/>
        <end position="105"/>
    </location>
</feature>
<reference evidence="2 3" key="1">
    <citation type="journal article" date="2016" name="DNA Res.">
        <title>The draft genome of MD-2 pineapple using hybrid error correction of long reads.</title>
        <authorList>
            <person name="Redwan R.M."/>
            <person name="Saidin A."/>
            <person name="Kumar S.V."/>
        </authorList>
    </citation>
    <scope>NUCLEOTIDE SEQUENCE [LARGE SCALE GENOMIC DNA]</scope>
    <source>
        <strain evidence="3">cv. MD2</strain>
        <tissue evidence="2">Leaf</tissue>
    </source>
</reference>
<evidence type="ECO:0000313" key="2">
    <source>
        <dbReference type="EMBL" id="OAY65028.1"/>
    </source>
</evidence>
<proteinExistence type="predicted"/>
<evidence type="ECO:0000313" key="3">
    <source>
        <dbReference type="Proteomes" id="UP000092600"/>
    </source>
</evidence>
<dbReference type="Proteomes" id="UP000092600">
    <property type="component" value="Unassembled WGS sequence"/>
</dbReference>
<dbReference type="AlphaFoldDB" id="A0A199UJX7"/>
<protein>
    <submittedName>
        <fullName evidence="2">Uncharacterized protein</fullName>
    </submittedName>
</protein>
<name>A0A199UJX7_ANACO</name>
<sequence length="164" mass="18249">MGMRKRFCCDVMSELHKIFSLTTWRAIRTASFESLETGAALLLLSLLKLVLLWRRARIKNIPAVPNHVTGQPHSSPPAASLRVGAASHRAPPVCPSGESPSPAAGPLSSRYGWFRFRRGRTADELGEQTAESGLLKLEVARHPRIGHTLQRKDFADYKPRSLLW</sequence>